<organism evidence="9 10">
    <name type="scientific">Zingiber officinale</name>
    <name type="common">Ginger</name>
    <name type="synonym">Amomum zingiber</name>
    <dbReference type="NCBI Taxonomy" id="94328"/>
    <lineage>
        <taxon>Eukaryota</taxon>
        <taxon>Viridiplantae</taxon>
        <taxon>Streptophyta</taxon>
        <taxon>Embryophyta</taxon>
        <taxon>Tracheophyta</taxon>
        <taxon>Spermatophyta</taxon>
        <taxon>Magnoliopsida</taxon>
        <taxon>Liliopsida</taxon>
        <taxon>Zingiberales</taxon>
        <taxon>Zingiberaceae</taxon>
        <taxon>Zingiber</taxon>
    </lineage>
</organism>
<reference evidence="9 10" key="1">
    <citation type="submission" date="2020-08" db="EMBL/GenBank/DDBJ databases">
        <title>Plant Genome Project.</title>
        <authorList>
            <person name="Zhang R.-G."/>
        </authorList>
    </citation>
    <scope>NUCLEOTIDE SEQUENCE [LARGE SCALE GENOMIC DNA]</scope>
    <source>
        <tissue evidence="9">Rhizome</tissue>
    </source>
</reference>
<evidence type="ECO:0000256" key="1">
    <source>
        <dbReference type="ARBA" id="ARBA00008894"/>
    </source>
</evidence>
<evidence type="ECO:0000256" key="5">
    <source>
        <dbReference type="ARBA" id="ARBA00022821"/>
    </source>
</evidence>
<dbReference type="SUPFAM" id="SSF52540">
    <property type="entry name" value="P-loop containing nucleoside triphosphate hydrolases"/>
    <property type="match status" value="1"/>
</dbReference>
<dbReference type="Pfam" id="PF18052">
    <property type="entry name" value="Rx_N"/>
    <property type="match status" value="1"/>
</dbReference>
<dbReference type="PRINTS" id="PR00364">
    <property type="entry name" value="DISEASERSIST"/>
</dbReference>
<dbReference type="InterPro" id="IPR002182">
    <property type="entry name" value="NB-ARC"/>
</dbReference>
<dbReference type="Proteomes" id="UP000734854">
    <property type="component" value="Unassembled WGS sequence"/>
</dbReference>
<keyword evidence="2" id="KW-0433">Leucine-rich repeat</keyword>
<evidence type="ECO:0000313" key="10">
    <source>
        <dbReference type="Proteomes" id="UP000734854"/>
    </source>
</evidence>
<dbReference type="Gene3D" id="3.40.50.300">
    <property type="entry name" value="P-loop containing nucleotide triphosphate hydrolases"/>
    <property type="match status" value="1"/>
</dbReference>
<dbReference type="GO" id="GO:0043531">
    <property type="term" value="F:ADP binding"/>
    <property type="evidence" value="ECO:0007669"/>
    <property type="project" value="InterPro"/>
</dbReference>
<dbReference type="AlphaFoldDB" id="A0A8J5ES66"/>
<evidence type="ECO:0000256" key="2">
    <source>
        <dbReference type="ARBA" id="ARBA00022614"/>
    </source>
</evidence>
<keyword evidence="10" id="KW-1185">Reference proteome</keyword>
<dbReference type="Pfam" id="PF00931">
    <property type="entry name" value="NB-ARC"/>
    <property type="match status" value="1"/>
</dbReference>
<dbReference type="Gene3D" id="1.20.5.4130">
    <property type="match status" value="1"/>
</dbReference>
<evidence type="ECO:0000256" key="3">
    <source>
        <dbReference type="ARBA" id="ARBA00022737"/>
    </source>
</evidence>
<gene>
    <name evidence="9" type="ORF">ZIOFF_064212</name>
</gene>
<comment type="similarity">
    <text evidence="1">Belongs to the disease resistance NB-LRR family.</text>
</comment>
<dbReference type="InterPro" id="IPR041118">
    <property type="entry name" value="Rx_N"/>
</dbReference>
<keyword evidence="6" id="KW-0067">ATP-binding</keyword>
<evidence type="ECO:0008006" key="11">
    <source>
        <dbReference type="Google" id="ProtNLM"/>
    </source>
</evidence>
<sequence length="442" mass="48754">MCTEPNRTDSKRGFPLAPPRALLPVLDVAVSLDAEAGKLRLNLQLPRAAPRDVSRSLLDCVSGRRFASVLSSTFRSVNVIFSGEQRASIPAALLLLNPMSTALTVGGWFVKGFIQALLQKASDSSIWKVTSRRGLGADLKKLRGSLLRTHAILNKADMRPDEDPIVAEMMKELKDAAYDAEDLLDEFAYQDLKEKIEGEGGDQGSYFLSRAINTTTHLFNDAGARLRLVQGKLQDLADDMDKIMKLDDSGKATGTRLRSRETSSFLPELVFGRDEDREKIIQMLLGSAEQSSSSIRDNNGFSVIPLVGIGGIGKTTLAQFVYNDDRLQHYFQLKICVCVSGNFNAKTLTKEIIESVTKREQSDQMKLDSLQKILKEKIASKRFLLVLDDVWDDNTEEWGKLFGPLKFGAPESKVIVTTRSMNVAASVDTVKTAFVDGLEEAA</sequence>
<dbReference type="PANTHER" id="PTHR36766:SF30">
    <property type="entry name" value="TIR-NBS TYPE DISEASE RESISTANCE PROTEIN-RELATED"/>
    <property type="match status" value="1"/>
</dbReference>
<evidence type="ECO:0000259" key="7">
    <source>
        <dbReference type="Pfam" id="PF00931"/>
    </source>
</evidence>
<feature type="domain" description="NB-ARC" evidence="7">
    <location>
        <begin position="297"/>
        <end position="430"/>
    </location>
</feature>
<evidence type="ECO:0000259" key="8">
    <source>
        <dbReference type="Pfam" id="PF18052"/>
    </source>
</evidence>
<proteinExistence type="inferred from homology"/>
<accession>A0A8J5ES66</accession>
<dbReference type="PANTHER" id="PTHR36766">
    <property type="entry name" value="PLANT BROAD-SPECTRUM MILDEW RESISTANCE PROTEIN RPW8"/>
    <property type="match status" value="1"/>
</dbReference>
<keyword evidence="5" id="KW-0611">Plant defense</keyword>
<name>A0A8J5ES66_ZINOF</name>
<dbReference type="GO" id="GO:0005524">
    <property type="term" value="F:ATP binding"/>
    <property type="evidence" value="ECO:0007669"/>
    <property type="project" value="UniProtKB-KW"/>
</dbReference>
<feature type="domain" description="Disease resistance N-terminal" evidence="8">
    <location>
        <begin position="113"/>
        <end position="195"/>
    </location>
</feature>
<dbReference type="InterPro" id="IPR027417">
    <property type="entry name" value="P-loop_NTPase"/>
</dbReference>
<protein>
    <recommendedName>
        <fullName evidence="11">Disease resistance RPP13-like protein 1</fullName>
    </recommendedName>
</protein>
<keyword evidence="4" id="KW-0547">Nucleotide-binding</keyword>
<evidence type="ECO:0000256" key="6">
    <source>
        <dbReference type="ARBA" id="ARBA00022840"/>
    </source>
</evidence>
<dbReference type="EMBL" id="JACMSC010000018">
    <property type="protein sequence ID" value="KAG6474995.1"/>
    <property type="molecule type" value="Genomic_DNA"/>
</dbReference>
<keyword evidence="3" id="KW-0677">Repeat</keyword>
<dbReference type="GO" id="GO:0006952">
    <property type="term" value="P:defense response"/>
    <property type="evidence" value="ECO:0007669"/>
    <property type="project" value="UniProtKB-KW"/>
</dbReference>
<comment type="caution">
    <text evidence="9">The sequence shown here is derived from an EMBL/GenBank/DDBJ whole genome shotgun (WGS) entry which is preliminary data.</text>
</comment>
<evidence type="ECO:0000256" key="4">
    <source>
        <dbReference type="ARBA" id="ARBA00022741"/>
    </source>
</evidence>
<evidence type="ECO:0000313" key="9">
    <source>
        <dbReference type="EMBL" id="KAG6474995.1"/>
    </source>
</evidence>